<evidence type="ECO:0000313" key="3">
    <source>
        <dbReference type="Proteomes" id="UP000094444"/>
    </source>
</evidence>
<evidence type="ECO:0000256" key="1">
    <source>
        <dbReference type="SAM" id="MobiDB-lite"/>
    </source>
</evidence>
<feature type="region of interest" description="Disordered" evidence="1">
    <location>
        <begin position="127"/>
        <end position="236"/>
    </location>
</feature>
<dbReference type="EMBL" id="MAVT02000048">
    <property type="protein sequence ID" value="POS80476.1"/>
    <property type="molecule type" value="Genomic_DNA"/>
</dbReference>
<feature type="compositionally biased region" description="Basic and acidic residues" evidence="1">
    <location>
        <begin position="134"/>
        <end position="148"/>
    </location>
</feature>
<feature type="compositionally biased region" description="Basic and acidic residues" evidence="1">
    <location>
        <begin position="164"/>
        <end position="175"/>
    </location>
</feature>
<reference evidence="2" key="1">
    <citation type="submission" date="2017-09" db="EMBL/GenBank/DDBJ databases">
        <title>Polyketide synthases of a Diaporthe helianthi virulent isolate.</title>
        <authorList>
            <person name="Baroncelli R."/>
        </authorList>
    </citation>
    <scope>NUCLEOTIDE SEQUENCE [LARGE SCALE GENOMIC DNA]</scope>
    <source>
        <strain evidence="2">7/96</strain>
    </source>
</reference>
<keyword evidence="3" id="KW-1185">Reference proteome</keyword>
<feature type="compositionally biased region" description="Basic and acidic residues" evidence="1">
    <location>
        <begin position="318"/>
        <end position="336"/>
    </location>
</feature>
<protein>
    <submittedName>
        <fullName evidence="2">Uncharacterized protein</fullName>
    </submittedName>
</protein>
<dbReference type="AlphaFoldDB" id="A0A2P5IDB3"/>
<feature type="region of interest" description="Disordered" evidence="1">
    <location>
        <begin position="318"/>
        <end position="344"/>
    </location>
</feature>
<dbReference type="OrthoDB" id="2563155at2759"/>
<gene>
    <name evidence="2" type="ORF">DHEL01_v201114</name>
</gene>
<feature type="region of interest" description="Disordered" evidence="1">
    <location>
        <begin position="1"/>
        <end position="49"/>
    </location>
</feature>
<feature type="compositionally biased region" description="Polar residues" evidence="1">
    <location>
        <begin position="14"/>
        <end position="31"/>
    </location>
</feature>
<organism evidence="2 3">
    <name type="scientific">Diaporthe helianthi</name>
    <dbReference type="NCBI Taxonomy" id="158607"/>
    <lineage>
        <taxon>Eukaryota</taxon>
        <taxon>Fungi</taxon>
        <taxon>Dikarya</taxon>
        <taxon>Ascomycota</taxon>
        <taxon>Pezizomycotina</taxon>
        <taxon>Sordariomycetes</taxon>
        <taxon>Sordariomycetidae</taxon>
        <taxon>Diaporthales</taxon>
        <taxon>Diaporthaceae</taxon>
        <taxon>Diaporthe</taxon>
    </lineage>
</organism>
<evidence type="ECO:0000313" key="2">
    <source>
        <dbReference type="EMBL" id="POS80476.1"/>
    </source>
</evidence>
<proteinExistence type="predicted"/>
<comment type="caution">
    <text evidence="2">The sequence shown here is derived from an EMBL/GenBank/DDBJ whole genome shotgun (WGS) entry which is preliminary data.</text>
</comment>
<feature type="compositionally biased region" description="Basic and acidic residues" evidence="1">
    <location>
        <begin position="183"/>
        <end position="195"/>
    </location>
</feature>
<accession>A0A2P5IDB3</accession>
<sequence>MAYVPPALRKRAQDSSPSKSIGTTGEATGSRENLPPDITPPRLPADPTFSQADIHTHYWDSQNEGEDLSVSSWSTLNASAQDPDKLRYILLFRDANPRWESHGVIFCKSKLHILPGGERFRDEQLNKTVANPGRETDKAEWLRKDGGHESGSLTGEAGVLTHEASIEKVEVKESQGSDQSQVSKEESSSADKQEQVENGNLWGDVGKQRGLTEVNECPEPEPEPPYSPDLSLHPPNPIAVFEQAQGARGSSARFRFAGYHKIASLEFLAPRSRELFQLLEQKWTRTDPRGHARQKQRSAGSWKGSLKHRWAVIQMERDQDADERLVPPEVEVRDGDGSSGKSVNELLAEMRLKG</sequence>
<name>A0A2P5IDB3_DIAHE</name>
<dbReference type="InParanoid" id="A0A2P5IDB3"/>
<dbReference type="Proteomes" id="UP000094444">
    <property type="component" value="Unassembled WGS sequence"/>
</dbReference>